<evidence type="ECO:0000256" key="7">
    <source>
        <dbReference type="ARBA" id="ARBA00023315"/>
    </source>
</evidence>
<evidence type="ECO:0000256" key="6">
    <source>
        <dbReference type="ARBA" id="ARBA00022813"/>
    </source>
</evidence>
<dbReference type="NCBIfam" id="TIGR00120">
    <property type="entry name" value="ArgJ"/>
    <property type="match status" value="1"/>
</dbReference>
<evidence type="ECO:0000256" key="2">
    <source>
        <dbReference type="ARBA" id="ARBA00011475"/>
    </source>
</evidence>
<gene>
    <name evidence="9 10" type="primary">argJ</name>
    <name evidence="10" type="ORF">AAIA72_00225</name>
</gene>
<reference evidence="10" key="1">
    <citation type="submission" date="2024-05" db="EMBL/GenBank/DDBJ databases">
        <title>Genome sequencing of novel strain.</title>
        <authorList>
            <person name="Ganbat D."/>
            <person name="Ganbat S."/>
            <person name="Lee S.-J."/>
        </authorList>
    </citation>
    <scope>NUCLEOTIDE SEQUENCE</scope>
    <source>
        <strain evidence="10">SMD15-11</strain>
    </source>
</reference>
<keyword evidence="9" id="KW-0963">Cytoplasm</keyword>
<sequence>MGVASAGIKKPGRKDLVVFELAEGARTAAVFTRNAFCAAPVQVARAHLADRAPRYLVINTGNANAGTGAVGLADARRTCQVLGELTQVPESAVLPFSTGVIGEKLPVERIEAALPQALASLGDGNWPQAAEGIMTTDTRPKGASCRVACAGGTWTISGISKGAGMICPNMATMLAFVATDAPLDQQALDWVIREATDRSFNRITVDGDTSTNDSCVLVATGQPARFTLDNRDTWAPLAEALIDVFRQLAQAIVRDGEGATKFVTIDVTGGARASECLDVAYTVAHSPLVKTALYASDPNWGRILAAVGRAGIEGLDVDQVNIWLDDVQIVAQGGRAADYTEEAGQAVMNREEITIRIDLGRGNARESLWTTDLSHEYVTINAEYRT</sequence>
<dbReference type="NCBIfam" id="NF003802">
    <property type="entry name" value="PRK05388.1"/>
    <property type="match status" value="1"/>
</dbReference>
<accession>A0AB39V0P9</accession>
<dbReference type="Pfam" id="PF01960">
    <property type="entry name" value="ArgJ"/>
    <property type="match status" value="1"/>
</dbReference>
<keyword evidence="4 9" id="KW-0028">Amino-acid biosynthesis</keyword>
<feature type="chain" id="PRO_5044032591" description="Arginine biosynthesis bifunctional protein ArgJ alpha chain" evidence="9">
    <location>
        <begin position="1"/>
        <end position="171"/>
    </location>
</feature>
<keyword evidence="6 9" id="KW-0068">Autocatalytic cleavage</keyword>
<feature type="binding site" evidence="9">
    <location>
        <position position="135"/>
    </location>
    <ligand>
        <name>substrate</name>
    </ligand>
</feature>
<evidence type="ECO:0000256" key="5">
    <source>
        <dbReference type="ARBA" id="ARBA00022679"/>
    </source>
</evidence>
<dbReference type="EC" id="2.3.1.35" evidence="9"/>
<keyword evidence="3 9" id="KW-0055">Arginine biosynthesis</keyword>
<feature type="chain" id="PRO_5044032590" description="Arginine biosynthesis bifunctional protein ArgJ beta chain" evidence="9">
    <location>
        <begin position="172"/>
        <end position="386"/>
    </location>
</feature>
<feature type="site" description="Involved in the stabilization of negative charge on the oxyanion by the formation of the oxyanion hole" evidence="9">
    <location>
        <position position="99"/>
    </location>
</feature>
<dbReference type="GO" id="GO:0006592">
    <property type="term" value="P:ornithine biosynthetic process"/>
    <property type="evidence" value="ECO:0007669"/>
    <property type="project" value="TreeGrafter"/>
</dbReference>
<comment type="pathway">
    <text evidence="9">Amino-acid biosynthesis; L-arginine biosynthesis; N(2)-acetyl-L-ornithine from L-glutamate: step 1/4.</text>
</comment>
<comment type="subcellular location">
    <subcellularLocation>
        <location evidence="9">Cytoplasm</location>
    </subcellularLocation>
</comment>
<comment type="similarity">
    <text evidence="1 9">Belongs to the ArgJ family.</text>
</comment>
<feature type="binding site" evidence="9">
    <location>
        <position position="172"/>
    </location>
    <ligand>
        <name>substrate</name>
    </ligand>
</feature>
<evidence type="ECO:0000313" key="10">
    <source>
        <dbReference type="EMBL" id="XDT73978.1"/>
    </source>
</evidence>
<dbReference type="FunFam" id="3.60.70.12:FF:000001">
    <property type="entry name" value="Arginine biosynthesis bifunctional protein ArgJ, chloroplastic"/>
    <property type="match status" value="1"/>
</dbReference>
<dbReference type="AlphaFoldDB" id="A0AB39V0P9"/>
<evidence type="ECO:0000256" key="1">
    <source>
        <dbReference type="ARBA" id="ARBA00006774"/>
    </source>
</evidence>
<dbReference type="Gene3D" id="3.60.70.12">
    <property type="entry name" value="L-amino peptidase D-ALA esterase/amidase"/>
    <property type="match status" value="1"/>
</dbReference>
<dbReference type="InterPro" id="IPR002813">
    <property type="entry name" value="Arg_biosynth_ArgJ"/>
</dbReference>
<dbReference type="FunFam" id="3.10.20.340:FF:000001">
    <property type="entry name" value="Arginine biosynthesis bifunctional protein ArgJ, chloroplastic"/>
    <property type="match status" value="1"/>
</dbReference>
<protein>
    <recommendedName>
        <fullName evidence="9">Arginine biosynthesis bifunctional protein ArgJ</fullName>
    </recommendedName>
    <domain>
        <recommendedName>
            <fullName evidence="9">Glutamate N-acetyltransferase</fullName>
            <ecNumber evidence="9">2.3.1.35</ecNumber>
        </recommendedName>
        <alternativeName>
            <fullName evidence="9">Ornithine acetyltransferase</fullName>
            <shortName evidence="9">OATase</shortName>
        </alternativeName>
        <alternativeName>
            <fullName evidence="9">Ornithine transacetylase</fullName>
        </alternativeName>
    </domain>
    <domain>
        <recommendedName>
            <fullName evidence="9">Amino-acid acetyltransferase</fullName>
            <ecNumber evidence="9">2.3.1.1</ecNumber>
        </recommendedName>
        <alternativeName>
            <fullName evidence="9">N-acetylglutamate synthase</fullName>
            <shortName evidence="9">AGSase</shortName>
        </alternativeName>
    </domain>
    <component>
        <recommendedName>
            <fullName evidence="9">Arginine biosynthesis bifunctional protein ArgJ alpha chain</fullName>
        </recommendedName>
    </component>
    <component>
        <recommendedName>
            <fullName evidence="9">Arginine biosynthesis bifunctional protein ArgJ beta chain</fullName>
        </recommendedName>
    </component>
</protein>
<feature type="active site" description="Nucleophile" evidence="9">
    <location>
        <position position="172"/>
    </location>
</feature>
<feature type="binding site" evidence="9">
    <location>
        <position position="257"/>
    </location>
    <ligand>
        <name>substrate</name>
    </ligand>
</feature>
<feature type="site" description="Involved in the stabilization of negative charge on the oxyanion by the formation of the oxyanion hole" evidence="9">
    <location>
        <position position="98"/>
    </location>
</feature>
<dbReference type="Gene3D" id="3.10.20.340">
    <property type="entry name" value="ArgJ beta chain, C-terminal domain"/>
    <property type="match status" value="1"/>
</dbReference>
<dbReference type="InterPro" id="IPR016117">
    <property type="entry name" value="ArgJ-like_dom_sf"/>
</dbReference>
<dbReference type="GO" id="GO:0004042">
    <property type="term" value="F:L-glutamate N-acetyltransferase activity"/>
    <property type="evidence" value="ECO:0007669"/>
    <property type="project" value="UniProtKB-UniRule"/>
</dbReference>
<comment type="catalytic activity">
    <reaction evidence="8 9">
        <text>N(2)-acetyl-L-ornithine + L-glutamate = N-acetyl-L-glutamate + L-ornithine</text>
        <dbReference type="Rhea" id="RHEA:15349"/>
        <dbReference type="ChEBI" id="CHEBI:29985"/>
        <dbReference type="ChEBI" id="CHEBI:44337"/>
        <dbReference type="ChEBI" id="CHEBI:46911"/>
        <dbReference type="ChEBI" id="CHEBI:57805"/>
        <dbReference type="EC" id="2.3.1.35"/>
    </reaction>
</comment>
<dbReference type="PANTHER" id="PTHR23100:SF0">
    <property type="entry name" value="ARGININE BIOSYNTHESIS BIFUNCTIONAL PROTEIN ARGJ, MITOCHONDRIAL"/>
    <property type="match status" value="1"/>
</dbReference>
<keyword evidence="9" id="KW-0511">Multifunctional enzyme</keyword>
<dbReference type="CDD" id="cd02152">
    <property type="entry name" value="OAT"/>
    <property type="match status" value="1"/>
</dbReference>
<name>A0AB39V0P9_9GAMM</name>
<feature type="site" description="Cleavage; by autolysis" evidence="9">
    <location>
        <begin position="171"/>
        <end position="172"/>
    </location>
</feature>
<comment type="pathway">
    <text evidence="9">Amino-acid biosynthesis; L-arginine biosynthesis; L-ornithine and N-acetyl-L-glutamate from L-glutamate and N(2)-acetyl-L-ornithine (cyclic): step 1/1.</text>
</comment>
<evidence type="ECO:0000256" key="3">
    <source>
        <dbReference type="ARBA" id="ARBA00022571"/>
    </source>
</evidence>
<comment type="catalytic activity">
    <reaction evidence="9">
        <text>L-glutamate + acetyl-CoA = N-acetyl-L-glutamate + CoA + H(+)</text>
        <dbReference type="Rhea" id="RHEA:24292"/>
        <dbReference type="ChEBI" id="CHEBI:15378"/>
        <dbReference type="ChEBI" id="CHEBI:29985"/>
        <dbReference type="ChEBI" id="CHEBI:44337"/>
        <dbReference type="ChEBI" id="CHEBI:57287"/>
        <dbReference type="ChEBI" id="CHEBI:57288"/>
        <dbReference type="EC" id="2.3.1.1"/>
    </reaction>
</comment>
<feature type="binding site" evidence="9">
    <location>
        <position position="386"/>
    </location>
    <ligand>
        <name>substrate</name>
    </ligand>
</feature>
<proteinExistence type="inferred from homology"/>
<dbReference type="GO" id="GO:0005737">
    <property type="term" value="C:cytoplasm"/>
    <property type="evidence" value="ECO:0007669"/>
    <property type="project" value="UniProtKB-SubCell"/>
</dbReference>
<dbReference type="GO" id="GO:0004358">
    <property type="term" value="F:L-glutamate N-acetyltransferase activity, acting on acetyl-L-ornithine as donor"/>
    <property type="evidence" value="ECO:0007669"/>
    <property type="project" value="UniProtKB-UniRule"/>
</dbReference>
<keyword evidence="5 9" id="KW-0808">Transferase</keyword>
<feature type="binding site" evidence="9">
    <location>
        <position position="161"/>
    </location>
    <ligand>
        <name>substrate</name>
    </ligand>
</feature>
<dbReference type="SUPFAM" id="SSF56266">
    <property type="entry name" value="DmpA/ArgJ-like"/>
    <property type="match status" value="1"/>
</dbReference>
<dbReference type="EMBL" id="CP154858">
    <property type="protein sequence ID" value="XDT73978.1"/>
    <property type="molecule type" value="Genomic_DNA"/>
</dbReference>
<dbReference type="KEGG" id="tcd:AAIA72_00225"/>
<dbReference type="InterPro" id="IPR042195">
    <property type="entry name" value="ArgJ_beta_C"/>
</dbReference>
<evidence type="ECO:0000256" key="4">
    <source>
        <dbReference type="ARBA" id="ARBA00022605"/>
    </source>
</evidence>
<dbReference type="PANTHER" id="PTHR23100">
    <property type="entry name" value="ARGININE BIOSYNTHESIS BIFUNCTIONAL PROTEIN ARGJ"/>
    <property type="match status" value="1"/>
</dbReference>
<dbReference type="HAMAP" id="MF_01106">
    <property type="entry name" value="ArgJ"/>
    <property type="match status" value="1"/>
</dbReference>
<comment type="function">
    <text evidence="9">Catalyzes two activities which are involved in the cyclic version of arginine biosynthesis: the synthesis of N-acetylglutamate from glutamate and acetyl-CoA as the acetyl donor, and of ornithine by transacetylation between N(2)-acetylornithine and glutamate.</text>
</comment>
<feature type="binding site" evidence="9">
    <location>
        <position position="381"/>
    </location>
    <ligand>
        <name>substrate</name>
    </ligand>
</feature>
<comment type="subunit">
    <text evidence="2 9">Heterotetramer of two alpha and two beta chains.</text>
</comment>
<evidence type="ECO:0000256" key="9">
    <source>
        <dbReference type="HAMAP-Rule" id="MF_01106"/>
    </source>
</evidence>
<dbReference type="EC" id="2.3.1.1" evidence="9"/>
<dbReference type="GO" id="GO:0006526">
    <property type="term" value="P:L-arginine biosynthetic process"/>
    <property type="evidence" value="ECO:0007669"/>
    <property type="project" value="UniProtKB-UniRule"/>
</dbReference>
<organism evidence="10">
    <name type="scientific">Thermohahella caldifontis</name>
    <dbReference type="NCBI Taxonomy" id="3142973"/>
    <lineage>
        <taxon>Bacteria</taxon>
        <taxon>Pseudomonadati</taxon>
        <taxon>Pseudomonadota</taxon>
        <taxon>Gammaproteobacteria</taxon>
        <taxon>Oceanospirillales</taxon>
        <taxon>Hahellaceae</taxon>
        <taxon>Thermohahella</taxon>
    </lineage>
</organism>
<keyword evidence="7 9" id="KW-0012">Acyltransferase</keyword>
<evidence type="ECO:0000256" key="8">
    <source>
        <dbReference type="ARBA" id="ARBA00049439"/>
    </source>
</evidence>